<evidence type="ECO:0000313" key="2">
    <source>
        <dbReference type="EMBL" id="MBN3965207.1"/>
    </source>
</evidence>
<dbReference type="EMBL" id="JADEVO010000008">
    <property type="protein sequence ID" value="MBN3965207.1"/>
    <property type="molecule type" value="Genomic_DNA"/>
</dbReference>
<proteinExistence type="predicted"/>
<feature type="compositionally biased region" description="Low complexity" evidence="1">
    <location>
        <begin position="75"/>
        <end position="87"/>
    </location>
</feature>
<protein>
    <submittedName>
        <fullName evidence="2">Uncharacterized protein</fullName>
    </submittedName>
</protein>
<sequence length="418" mass="44162">MVIGQLEDGFEKGFGLKPASDRGPRVEPEDPSITILAKAKAALKRTSTSNGTAQVDTGWSRNSADTSLDFGHGNSSASSSLSALTTTPEFSTSNLIEPSPDQGDGYTPLDLTNLPVDKLANKDYWNSRRKEASASAATPASHALPADAETGQITTVQHSSDEVTAGRSASPVIRDVEDISQHEDASVVTTLEQRLSWQVWNKLPTVGVTESEKTDSNIDEDPPEAPPAITPTTWLNSPSRKIKQFEEQAGGGRRVLAVNTPLAQQLNNLGDRGTTSRLVLPGGQTDSSSAATNYDVLTDILKAQDKLKPSNTGYSRAREALVQSIASADTASNVGRDNMAALADRSSSATTAAIGTGADVVDKDQAQNRVHSSPVFKLPSMRKSKIVPAKVYPKVNTDNTFAGSVSSGSATRGRAFLV</sequence>
<comment type="caution">
    <text evidence="2">The sequence shown here is derived from an EMBL/GenBank/DDBJ whole genome shotgun (WGS) entry which is preliminary data.</text>
</comment>
<feature type="region of interest" description="Disordered" evidence="1">
    <location>
        <begin position="130"/>
        <end position="149"/>
    </location>
</feature>
<dbReference type="Proteomes" id="UP000772591">
    <property type="component" value="Unassembled WGS sequence"/>
</dbReference>
<organism evidence="2 3">
    <name type="scientific">Pseudomonas gregormendelii</name>
    <dbReference type="NCBI Taxonomy" id="1628277"/>
    <lineage>
        <taxon>Bacteria</taxon>
        <taxon>Pseudomonadati</taxon>
        <taxon>Pseudomonadota</taxon>
        <taxon>Gammaproteobacteria</taxon>
        <taxon>Pseudomonadales</taxon>
        <taxon>Pseudomonadaceae</taxon>
        <taxon>Pseudomonas</taxon>
    </lineage>
</organism>
<gene>
    <name evidence="2" type="ORF">IMW75_07930</name>
</gene>
<feature type="region of interest" description="Disordered" evidence="1">
    <location>
        <begin position="208"/>
        <end position="230"/>
    </location>
</feature>
<keyword evidence="3" id="KW-1185">Reference proteome</keyword>
<feature type="compositionally biased region" description="Basic and acidic residues" evidence="1">
    <location>
        <begin position="19"/>
        <end position="28"/>
    </location>
</feature>
<feature type="compositionally biased region" description="Low complexity" evidence="1">
    <location>
        <begin position="133"/>
        <end position="148"/>
    </location>
</feature>
<feature type="region of interest" description="Disordered" evidence="1">
    <location>
        <begin position="70"/>
        <end position="113"/>
    </location>
</feature>
<evidence type="ECO:0000313" key="3">
    <source>
        <dbReference type="Proteomes" id="UP000772591"/>
    </source>
</evidence>
<reference evidence="2 3" key="1">
    <citation type="journal article" date="2021" name="Int. J. Syst. Evol. Microbiol.">
        <title>Pseudomonas piscium sp. nov., Pseudomonas pisciculturae sp. nov., Pseudomonas mucoides sp. nov. and Pseudomonas neuropathica sp. nov. isolated from rainbow trout.</title>
        <authorList>
            <person name="Duman M."/>
            <person name="Mulet M."/>
            <person name="Altun S."/>
            <person name="Saticioglu I.B."/>
            <person name="Gomila M."/>
            <person name="Lalucat J."/>
            <person name="Garcia-Valdes E."/>
        </authorList>
    </citation>
    <scope>NUCLEOTIDE SEQUENCE [LARGE SCALE GENOMIC DNA]</scope>
    <source>
        <strain evidence="2 3">LMG 28632</strain>
    </source>
</reference>
<name>A0ABS3AE80_9PSED</name>
<accession>A0ABS3AE80</accession>
<evidence type="ECO:0000256" key="1">
    <source>
        <dbReference type="SAM" id="MobiDB-lite"/>
    </source>
</evidence>
<feature type="region of interest" description="Disordered" evidence="1">
    <location>
        <begin position="1"/>
        <end position="31"/>
    </location>
</feature>